<protein>
    <submittedName>
        <fullName evidence="9">Betaine/carnitine transporter, BCCT family</fullName>
    </submittedName>
</protein>
<keyword evidence="3" id="KW-0813">Transport</keyword>
<keyword evidence="7 8" id="KW-0472">Membrane</keyword>
<feature type="transmembrane region" description="Helical" evidence="8">
    <location>
        <begin position="81"/>
        <end position="100"/>
    </location>
</feature>
<evidence type="ECO:0000313" key="9">
    <source>
        <dbReference type="EMBL" id="SDO03094.1"/>
    </source>
</evidence>
<feature type="transmembrane region" description="Helical" evidence="8">
    <location>
        <begin position="270"/>
        <end position="291"/>
    </location>
</feature>
<comment type="similarity">
    <text evidence="2">Belongs to the BCCT transporter (TC 2.A.15) family.</text>
</comment>
<dbReference type="AlphaFoldDB" id="A0A1H0G8D1"/>
<evidence type="ECO:0000313" key="10">
    <source>
        <dbReference type="Proteomes" id="UP000199677"/>
    </source>
</evidence>
<sequence length="546" mass="59346">MNHSNDSESPPGANDMQTDYVVGQDNIKGNLGPFGFDIHNRVFVVSAIASVIFIILTLLFPERAGSTFQSIVAFSTGTLDWYFMILVDFFILFCLALVFLPHGSVRLGGPDARPEHSYLSWFAMLFTAGIGIGLLFFGVLEPVYHANVSLPLGVASPFGADGELNPEAIADASALGLAGTYLHWGIHGWAVYIVMALALGIFSYNKGLPFSIRSAFFPILGERVWGWWGHVIDILAVFSTLFGLATSLGLGAQQANAGMNFVFGLEVSTMTQVIVIVLVTAVALISVWRGLEGGLKKLSEINMVLAVLFFFFVLFAGSTLMALSGFWAGLSTYVTDFLALSAPFGRDDDAYRQSWTIFYWAWWISWAPFVGMFIARVSRGRTVREFVLCVLLVPSLFIFVWMGVFGSTALEQLYADPAGSLVKAYVIDNYRPELSLFGMLNELPLTGLMSTLGIVLALIFFVTSSDSGSLVIDTITAGGKIDAPRPQRMFWAIVEGLIAIVLLIGGGLTALQAGVTATAIPFSIVMLLMCYTIIKALNGELRHLRS</sequence>
<dbReference type="NCBIfam" id="TIGR00842">
    <property type="entry name" value="bcct"/>
    <property type="match status" value="1"/>
</dbReference>
<feature type="transmembrane region" description="Helical" evidence="8">
    <location>
        <begin position="357"/>
        <end position="374"/>
    </location>
</feature>
<feature type="transmembrane region" description="Helical" evidence="8">
    <location>
        <begin position="225"/>
        <end position="250"/>
    </location>
</feature>
<dbReference type="PANTHER" id="PTHR30047:SF7">
    <property type="entry name" value="HIGH-AFFINITY CHOLINE TRANSPORT PROTEIN"/>
    <property type="match status" value="1"/>
</dbReference>
<organism evidence="9 10">
    <name type="scientific">Vreelandella arcis</name>
    <dbReference type="NCBI Taxonomy" id="416873"/>
    <lineage>
        <taxon>Bacteria</taxon>
        <taxon>Pseudomonadati</taxon>
        <taxon>Pseudomonadota</taxon>
        <taxon>Gammaproteobacteria</taxon>
        <taxon>Oceanospirillales</taxon>
        <taxon>Halomonadaceae</taxon>
        <taxon>Vreelandella</taxon>
    </lineage>
</organism>
<keyword evidence="6 8" id="KW-1133">Transmembrane helix</keyword>
<feature type="transmembrane region" description="Helical" evidence="8">
    <location>
        <begin position="303"/>
        <end position="328"/>
    </location>
</feature>
<gene>
    <name evidence="9" type="ORF">SAMN04487951_111133</name>
</gene>
<evidence type="ECO:0000256" key="4">
    <source>
        <dbReference type="ARBA" id="ARBA00022475"/>
    </source>
</evidence>
<feature type="transmembrane region" description="Helical" evidence="8">
    <location>
        <begin position="181"/>
        <end position="204"/>
    </location>
</feature>
<evidence type="ECO:0000256" key="3">
    <source>
        <dbReference type="ARBA" id="ARBA00022448"/>
    </source>
</evidence>
<dbReference type="OrthoDB" id="9775735at2"/>
<keyword evidence="4" id="KW-1003">Cell membrane</keyword>
<evidence type="ECO:0000256" key="1">
    <source>
        <dbReference type="ARBA" id="ARBA00004651"/>
    </source>
</evidence>
<feature type="transmembrane region" description="Helical" evidence="8">
    <location>
        <begin position="490"/>
        <end position="511"/>
    </location>
</feature>
<comment type="subcellular location">
    <subcellularLocation>
        <location evidence="1">Cell membrane</location>
        <topology evidence="1">Multi-pass membrane protein</topology>
    </subcellularLocation>
</comment>
<dbReference type="STRING" id="416873.SAMN04487951_111133"/>
<dbReference type="PROSITE" id="PS01303">
    <property type="entry name" value="BCCT"/>
    <property type="match status" value="1"/>
</dbReference>
<evidence type="ECO:0000256" key="6">
    <source>
        <dbReference type="ARBA" id="ARBA00022989"/>
    </source>
</evidence>
<feature type="transmembrane region" description="Helical" evidence="8">
    <location>
        <begin position="42"/>
        <end position="61"/>
    </location>
</feature>
<name>A0A1H0G8D1_9GAMM</name>
<dbReference type="EMBL" id="FNII01000011">
    <property type="protein sequence ID" value="SDO03094.1"/>
    <property type="molecule type" value="Genomic_DNA"/>
</dbReference>
<evidence type="ECO:0000256" key="2">
    <source>
        <dbReference type="ARBA" id="ARBA00005658"/>
    </source>
</evidence>
<feature type="transmembrane region" description="Helical" evidence="8">
    <location>
        <begin position="517"/>
        <end position="537"/>
    </location>
</feature>
<accession>A0A1H0G8D1</accession>
<dbReference type="PANTHER" id="PTHR30047">
    <property type="entry name" value="HIGH-AFFINITY CHOLINE TRANSPORT PROTEIN-RELATED"/>
    <property type="match status" value="1"/>
</dbReference>
<feature type="transmembrane region" description="Helical" evidence="8">
    <location>
        <begin position="121"/>
        <end position="140"/>
    </location>
</feature>
<feature type="transmembrane region" description="Helical" evidence="8">
    <location>
        <begin position="386"/>
        <end position="404"/>
    </location>
</feature>
<dbReference type="InterPro" id="IPR000060">
    <property type="entry name" value="BCCT_transptr"/>
</dbReference>
<keyword evidence="10" id="KW-1185">Reference proteome</keyword>
<reference evidence="10" key="1">
    <citation type="submission" date="2016-10" db="EMBL/GenBank/DDBJ databases">
        <authorList>
            <person name="Varghese N."/>
            <person name="Submissions S."/>
        </authorList>
    </citation>
    <scope>NUCLEOTIDE SEQUENCE [LARGE SCALE GENOMIC DNA]</scope>
    <source>
        <strain evidence="10">CGMCC 1.6494</strain>
    </source>
</reference>
<dbReference type="Pfam" id="PF02028">
    <property type="entry name" value="BCCT"/>
    <property type="match status" value="1"/>
</dbReference>
<evidence type="ECO:0000256" key="8">
    <source>
        <dbReference type="SAM" id="Phobius"/>
    </source>
</evidence>
<keyword evidence="5 8" id="KW-0812">Transmembrane</keyword>
<dbReference type="Proteomes" id="UP000199677">
    <property type="component" value="Unassembled WGS sequence"/>
</dbReference>
<feature type="transmembrane region" description="Helical" evidence="8">
    <location>
        <begin position="443"/>
        <end position="462"/>
    </location>
</feature>
<dbReference type="InterPro" id="IPR018093">
    <property type="entry name" value="BCCT_CS"/>
</dbReference>
<evidence type="ECO:0000256" key="5">
    <source>
        <dbReference type="ARBA" id="ARBA00022692"/>
    </source>
</evidence>
<proteinExistence type="inferred from homology"/>
<dbReference type="GO" id="GO:0022857">
    <property type="term" value="F:transmembrane transporter activity"/>
    <property type="evidence" value="ECO:0007669"/>
    <property type="project" value="InterPro"/>
</dbReference>
<dbReference type="GO" id="GO:0005886">
    <property type="term" value="C:plasma membrane"/>
    <property type="evidence" value="ECO:0007669"/>
    <property type="project" value="UniProtKB-SubCell"/>
</dbReference>
<evidence type="ECO:0000256" key="7">
    <source>
        <dbReference type="ARBA" id="ARBA00023136"/>
    </source>
</evidence>